<keyword evidence="2" id="KW-0378">Hydrolase</keyword>
<keyword evidence="2" id="KW-0719">Serine esterase</keyword>
<dbReference type="Pfam" id="PF00561">
    <property type="entry name" value="Abhydrolase_1"/>
    <property type="match status" value="1"/>
</dbReference>
<evidence type="ECO:0000256" key="1">
    <source>
        <dbReference type="ARBA" id="ARBA00006989"/>
    </source>
</evidence>
<proteinExistence type="inferred from homology"/>
<dbReference type="PANTHER" id="PTHR43798:SF33">
    <property type="entry name" value="HYDROLASE, PUTATIVE (AFU_ORTHOLOGUE AFUA_2G14860)-RELATED"/>
    <property type="match status" value="1"/>
</dbReference>
<dbReference type="RefSeq" id="WP_004428996.1">
    <property type="nucleotide sequence ID" value="NZ_AORK01000021.1"/>
</dbReference>
<protein>
    <submittedName>
        <fullName evidence="4">Esterase/lipase</fullName>
    </submittedName>
</protein>
<dbReference type="eggNOG" id="COG2267">
    <property type="taxonomic scope" value="Bacteria"/>
</dbReference>
<dbReference type="Gene3D" id="3.40.50.1820">
    <property type="entry name" value="alpha/beta hydrolase"/>
    <property type="match status" value="1"/>
</dbReference>
<evidence type="ECO:0000313" key="4">
    <source>
        <dbReference type="EMBL" id="EOA07103.1"/>
    </source>
</evidence>
<dbReference type="GO" id="GO:0016020">
    <property type="term" value="C:membrane"/>
    <property type="evidence" value="ECO:0007669"/>
    <property type="project" value="TreeGrafter"/>
</dbReference>
<accession>S6G6T9</accession>
<evidence type="ECO:0000256" key="2">
    <source>
        <dbReference type="ARBA" id="ARBA00022487"/>
    </source>
</evidence>
<dbReference type="OrthoDB" id="403987at2"/>
<dbReference type="PANTHER" id="PTHR43798">
    <property type="entry name" value="MONOACYLGLYCEROL LIPASE"/>
    <property type="match status" value="1"/>
</dbReference>
<organism evidence="4 5">
    <name type="scientific">Mycoplasma yeatsii 13926</name>
    <dbReference type="NCBI Taxonomy" id="1188240"/>
    <lineage>
        <taxon>Bacteria</taxon>
        <taxon>Bacillati</taxon>
        <taxon>Mycoplasmatota</taxon>
        <taxon>Mollicutes</taxon>
        <taxon>Mycoplasmataceae</taxon>
        <taxon>Mycoplasma</taxon>
    </lineage>
</organism>
<comment type="similarity">
    <text evidence="1">Belongs to the lipase/esterase LIP3/BchO family.</text>
</comment>
<comment type="caution">
    <text evidence="4">The sequence shown here is derived from an EMBL/GenBank/DDBJ whole genome shotgun (WGS) entry which is preliminary data.</text>
</comment>
<feature type="domain" description="AB hydrolase-1" evidence="3">
    <location>
        <begin position="22"/>
        <end position="247"/>
    </location>
</feature>
<gene>
    <name evidence="4" type="primary">lip</name>
    <name evidence="4" type="ORF">MYEA_4620</name>
</gene>
<dbReference type="PATRIC" id="fig|1188240.3.peg.473"/>
<dbReference type="InterPro" id="IPR000073">
    <property type="entry name" value="AB_hydrolase_1"/>
</dbReference>
<dbReference type="Proteomes" id="UP000015348">
    <property type="component" value="Unassembled WGS sequence"/>
</dbReference>
<evidence type="ECO:0000313" key="5">
    <source>
        <dbReference type="Proteomes" id="UP000015348"/>
    </source>
</evidence>
<reference evidence="4 5" key="1">
    <citation type="journal article" date="2013" name="Genome Announc.">
        <title>Draft Genome Sequences of Mycoplasma auris and Mycoplasma yeatsii, Two Species of the Ear Canal of Caprinae.</title>
        <authorList>
            <person name="Dordet-Frisoni E."/>
            <person name="Baranowski E."/>
            <person name="Barre A."/>
            <person name="Blanchard A."/>
            <person name="Breton M."/>
            <person name="Couture C."/>
            <person name="Dupuy V."/>
            <person name="Gaurivaud P."/>
            <person name="Jacob D."/>
            <person name="Lemaitre C."/>
            <person name="Manso-Silvan L."/>
            <person name="Nikolski M."/>
            <person name="Nouvel L.X."/>
            <person name="Poumarat F."/>
            <person name="Sirand-Pugnet P."/>
            <person name="Thebault P."/>
            <person name="Theil S."/>
            <person name="Thiaucourt F."/>
            <person name="Citti C."/>
            <person name="Tardy F."/>
        </authorList>
    </citation>
    <scope>NUCLEOTIDE SEQUENCE [LARGE SCALE GENOMIC DNA]</scope>
    <source>
        <strain evidence="4 5">13926</strain>
    </source>
</reference>
<dbReference type="SUPFAM" id="SSF53474">
    <property type="entry name" value="alpha/beta-Hydrolases"/>
    <property type="match status" value="1"/>
</dbReference>
<dbReference type="AlphaFoldDB" id="S6G6T9"/>
<dbReference type="InterPro" id="IPR050266">
    <property type="entry name" value="AB_hydrolase_sf"/>
</dbReference>
<sequence>MSKVIYDYDFIFKDNNNAEQNVIFCHGFNSSPNSFKQFQNYWTKTNYYALQFPTCNKTTTLKDHQISIYQYAKLLIEFVKNNNLKNITLIGHSMGCMIISIAYMTDPDLFNKLIYIAPTDALKNRHLKKYYFAKDFDSYLQFLDLLYYDSSIFTSNSNWLKQAKQKFNASDFNDPELIKLRDSLEQDQLQQDIKKAHSLINIPTLLVLGEDDKLVNRTECLDYFNKQVKNVKTCWISKTGHMIFDENFDEFINVVEDFILD</sequence>
<dbReference type="GO" id="GO:0052689">
    <property type="term" value="F:carboxylic ester hydrolase activity"/>
    <property type="evidence" value="ECO:0007669"/>
    <property type="project" value="UniProtKB-KW"/>
</dbReference>
<dbReference type="InterPro" id="IPR029058">
    <property type="entry name" value="AB_hydrolase_fold"/>
</dbReference>
<name>S6G6T9_9MOLU</name>
<evidence type="ECO:0000259" key="3">
    <source>
        <dbReference type="Pfam" id="PF00561"/>
    </source>
</evidence>
<dbReference type="EMBL" id="AORK01000021">
    <property type="protein sequence ID" value="EOA07103.1"/>
    <property type="molecule type" value="Genomic_DNA"/>
</dbReference>